<dbReference type="AlphaFoldDB" id="A0A7Y8KZ14"/>
<evidence type="ECO:0000313" key="3">
    <source>
        <dbReference type="Proteomes" id="UP000545507"/>
    </source>
</evidence>
<dbReference type="PROSITE" id="PS51340">
    <property type="entry name" value="MOSC"/>
    <property type="match status" value="1"/>
</dbReference>
<evidence type="ECO:0000259" key="1">
    <source>
        <dbReference type="PROSITE" id="PS51340"/>
    </source>
</evidence>
<protein>
    <submittedName>
        <fullName evidence="2">MOSC domain-containing protein</fullName>
    </submittedName>
</protein>
<sequence length="191" mass="20500">MRVLSVNTGNARPLRIGTRSVLSAIGKAPVSGPVAVGPLGLAGDEQADPSVHGGLGKAVYAYPVEHLPFWQAQRRDAGVSLFDEALPPGFMGENLGIEGLLEHEVWIGDELHFPGCVLRVTAPREPCFKFNAVMGLNQAGRLMMERLCSGFYLAVVRTGTIQAGEAFQLVPGTRGLRVSEAFAAKRLKHLR</sequence>
<dbReference type="Pfam" id="PF03473">
    <property type="entry name" value="MOSC"/>
    <property type="match status" value="1"/>
</dbReference>
<dbReference type="SUPFAM" id="SSF50800">
    <property type="entry name" value="PK beta-barrel domain-like"/>
    <property type="match status" value="1"/>
</dbReference>
<dbReference type="InterPro" id="IPR052353">
    <property type="entry name" value="Benzoxazolinone_Detox_Enz"/>
</dbReference>
<comment type="caution">
    <text evidence="2">The sequence shown here is derived from an EMBL/GenBank/DDBJ whole genome shotgun (WGS) entry which is preliminary data.</text>
</comment>
<feature type="domain" description="MOSC" evidence="1">
    <location>
        <begin position="28"/>
        <end position="170"/>
    </location>
</feature>
<dbReference type="Gene3D" id="2.40.33.20">
    <property type="entry name" value="PK beta-barrel domain-like"/>
    <property type="match status" value="1"/>
</dbReference>
<gene>
    <name evidence="2" type="ORF">F3K02_16605</name>
</gene>
<accession>A0A7Y8KZ14</accession>
<dbReference type="EMBL" id="VYGV01000015">
    <property type="protein sequence ID" value="NWF46861.1"/>
    <property type="molecule type" value="Genomic_DNA"/>
</dbReference>
<dbReference type="InterPro" id="IPR005302">
    <property type="entry name" value="MoCF_Sase_C"/>
</dbReference>
<dbReference type="PANTHER" id="PTHR30212:SF2">
    <property type="entry name" value="PROTEIN YIIM"/>
    <property type="match status" value="1"/>
</dbReference>
<dbReference type="PANTHER" id="PTHR30212">
    <property type="entry name" value="PROTEIN YIIM"/>
    <property type="match status" value="1"/>
</dbReference>
<dbReference type="GO" id="GO:0003824">
    <property type="term" value="F:catalytic activity"/>
    <property type="evidence" value="ECO:0007669"/>
    <property type="project" value="InterPro"/>
</dbReference>
<proteinExistence type="predicted"/>
<dbReference type="GO" id="GO:0030151">
    <property type="term" value="F:molybdenum ion binding"/>
    <property type="evidence" value="ECO:0007669"/>
    <property type="project" value="InterPro"/>
</dbReference>
<organism evidence="2 3">
    <name type="scientific">Hydrogenophaga aromaticivorans</name>
    <dbReference type="NCBI Taxonomy" id="2610898"/>
    <lineage>
        <taxon>Bacteria</taxon>
        <taxon>Pseudomonadati</taxon>
        <taxon>Pseudomonadota</taxon>
        <taxon>Betaproteobacteria</taxon>
        <taxon>Burkholderiales</taxon>
        <taxon>Comamonadaceae</taxon>
        <taxon>Hydrogenophaga</taxon>
    </lineage>
</organism>
<reference evidence="2 3" key="1">
    <citation type="submission" date="2019-09" db="EMBL/GenBank/DDBJ databases">
        <title>Hydrogenophaga aromatica sp. nov., isolated from a para-xylene-degrading enrichment culture.</title>
        <authorList>
            <person name="Tancsics A."/>
            <person name="Banerjee S."/>
        </authorList>
    </citation>
    <scope>NUCLEOTIDE SEQUENCE [LARGE SCALE GENOMIC DNA]</scope>
    <source>
        <strain evidence="2 3">D2P1</strain>
    </source>
</reference>
<dbReference type="GO" id="GO:0030170">
    <property type="term" value="F:pyridoxal phosphate binding"/>
    <property type="evidence" value="ECO:0007669"/>
    <property type="project" value="InterPro"/>
</dbReference>
<dbReference type="InterPro" id="IPR011037">
    <property type="entry name" value="Pyrv_Knase-like_insert_dom_sf"/>
</dbReference>
<keyword evidence="3" id="KW-1185">Reference proteome</keyword>
<dbReference type="RefSeq" id="WP_177136759.1">
    <property type="nucleotide sequence ID" value="NZ_VYGV01000015.1"/>
</dbReference>
<dbReference type="Proteomes" id="UP000545507">
    <property type="component" value="Unassembled WGS sequence"/>
</dbReference>
<evidence type="ECO:0000313" key="2">
    <source>
        <dbReference type="EMBL" id="NWF46861.1"/>
    </source>
</evidence>
<name>A0A7Y8KZ14_9BURK</name>